<accession>A0A811VCL1</accession>
<keyword evidence="2" id="KW-1185">Reference proteome</keyword>
<comment type="caution">
    <text evidence="1">The sequence shown here is derived from an EMBL/GenBank/DDBJ whole genome shotgun (WGS) entry which is preliminary data.</text>
</comment>
<dbReference type="AlphaFoldDB" id="A0A811VCL1"/>
<proteinExistence type="predicted"/>
<sequence length="123" mass="13895">MGVVGAVGISSKYLMEATHVSSWCGERALQSVVEYKERTFLEYMYIFDKRANLSEDVDRTRAPTLASRMLEHNANHPHIAAVIIKTSDFYGIGPYDLPEDSPYNELLKEGILPPVIRMVYGEL</sequence>
<evidence type="ECO:0000313" key="1">
    <source>
        <dbReference type="EMBL" id="CAD7011963.1"/>
    </source>
</evidence>
<evidence type="ECO:0000313" key="2">
    <source>
        <dbReference type="Proteomes" id="UP000606786"/>
    </source>
</evidence>
<dbReference type="Proteomes" id="UP000606786">
    <property type="component" value="Unassembled WGS sequence"/>
</dbReference>
<gene>
    <name evidence="1" type="ORF">CCAP1982_LOCUS20073</name>
</gene>
<reference evidence="1" key="1">
    <citation type="submission" date="2020-11" db="EMBL/GenBank/DDBJ databases">
        <authorList>
            <person name="Whitehead M."/>
        </authorList>
    </citation>
    <scope>NUCLEOTIDE SEQUENCE</scope>
    <source>
        <strain evidence="1">EGII</strain>
    </source>
</reference>
<protein>
    <submittedName>
        <fullName evidence="1">(Mediterranean fruit fly) hypothetical protein</fullName>
    </submittedName>
</protein>
<organism evidence="1 2">
    <name type="scientific">Ceratitis capitata</name>
    <name type="common">Mediterranean fruit fly</name>
    <name type="synonym">Tephritis capitata</name>
    <dbReference type="NCBI Taxonomy" id="7213"/>
    <lineage>
        <taxon>Eukaryota</taxon>
        <taxon>Metazoa</taxon>
        <taxon>Ecdysozoa</taxon>
        <taxon>Arthropoda</taxon>
        <taxon>Hexapoda</taxon>
        <taxon>Insecta</taxon>
        <taxon>Pterygota</taxon>
        <taxon>Neoptera</taxon>
        <taxon>Endopterygota</taxon>
        <taxon>Diptera</taxon>
        <taxon>Brachycera</taxon>
        <taxon>Muscomorpha</taxon>
        <taxon>Tephritoidea</taxon>
        <taxon>Tephritidae</taxon>
        <taxon>Ceratitis</taxon>
        <taxon>Ceratitis</taxon>
    </lineage>
</organism>
<dbReference type="EMBL" id="CAJHJT010000056">
    <property type="protein sequence ID" value="CAD7011963.1"/>
    <property type="molecule type" value="Genomic_DNA"/>
</dbReference>
<name>A0A811VCL1_CERCA</name>